<dbReference type="AlphaFoldDB" id="A0A0B8N631"/>
<dbReference type="Proteomes" id="UP000180166">
    <property type="component" value="Chromosome"/>
</dbReference>
<keyword evidence="7" id="KW-0812">Transmembrane</keyword>
<keyword evidence="3 9" id="KW-0808">Transferase</keyword>
<dbReference type="GO" id="GO:0004674">
    <property type="term" value="F:protein serine/threonine kinase activity"/>
    <property type="evidence" value="ECO:0007669"/>
    <property type="project" value="UniProtKB-KW"/>
</dbReference>
<keyword evidence="2 9" id="KW-0723">Serine/threonine-protein kinase</keyword>
<evidence type="ECO:0000256" key="5">
    <source>
        <dbReference type="ARBA" id="ARBA00022777"/>
    </source>
</evidence>
<evidence type="ECO:0000313" key="10">
    <source>
        <dbReference type="Proteomes" id="UP000180166"/>
    </source>
</evidence>
<dbReference type="GO" id="GO:0005524">
    <property type="term" value="F:ATP binding"/>
    <property type="evidence" value="ECO:0007669"/>
    <property type="project" value="UniProtKB-KW"/>
</dbReference>
<reference evidence="9 10" key="1">
    <citation type="submission" date="2016-10" db="EMBL/GenBank/DDBJ databases">
        <title>Genome sequence of Nocardia seriolae strain EM150506, isolated from Anguila japonica.</title>
        <authorList>
            <person name="Han H.-J."/>
        </authorList>
    </citation>
    <scope>NUCLEOTIDE SEQUENCE [LARGE SCALE GENOMIC DNA]</scope>
    <source>
        <strain evidence="9 10">EM150506</strain>
    </source>
</reference>
<proteinExistence type="predicted"/>
<dbReference type="InterPro" id="IPR000719">
    <property type="entry name" value="Prot_kinase_dom"/>
</dbReference>
<evidence type="ECO:0000256" key="1">
    <source>
        <dbReference type="ARBA" id="ARBA00012513"/>
    </source>
</evidence>
<accession>A0A0B8N631</accession>
<sequence>MGELLATLAYAAPEQVSDQPVDHRADQYALGCTLFALLTGHAPFTASNAGAMVAAHLTRPVPSASTAAPGVPPELDAVIARAMAKDPAGRFATCAEFAAAARRALAGARPVPPTVVRIPQPPAPAPPPTVRWNPAVPPVNPGAGQVSSRWRTASVLLMVAGLVAVAGIGAAGVYWKFLRPTGPRPLPWGAHHALAVNYPRLVPVDPAGTGWRDARCSAVGTVAALAGDPAPVRQIICNQPDGITIWYTQYDRADDVKNYLAAHTVRVEGEHEIANSFGEMVLQRPKDPAAPFTLATYGWISPGLSESLVEVSWPGHTFEDVRDQWWQPAPF</sequence>
<evidence type="ECO:0000256" key="6">
    <source>
        <dbReference type="ARBA" id="ARBA00022840"/>
    </source>
</evidence>
<keyword evidence="7" id="KW-1133">Transmembrane helix</keyword>
<dbReference type="Gene3D" id="1.10.510.10">
    <property type="entry name" value="Transferase(Phosphotransferase) domain 1"/>
    <property type="match status" value="1"/>
</dbReference>
<keyword evidence="6" id="KW-0067">ATP-binding</keyword>
<dbReference type="SUPFAM" id="SSF56112">
    <property type="entry name" value="Protein kinase-like (PK-like)"/>
    <property type="match status" value="1"/>
</dbReference>
<dbReference type="Pfam" id="PF00069">
    <property type="entry name" value="Pkinase"/>
    <property type="match status" value="1"/>
</dbReference>
<dbReference type="PANTHER" id="PTHR43289">
    <property type="entry name" value="MITOGEN-ACTIVATED PROTEIN KINASE KINASE KINASE 20-RELATED"/>
    <property type="match status" value="1"/>
</dbReference>
<dbReference type="EMBL" id="CP017839">
    <property type="protein sequence ID" value="APA94319.1"/>
    <property type="molecule type" value="Genomic_DNA"/>
</dbReference>
<evidence type="ECO:0000313" key="9">
    <source>
        <dbReference type="EMBL" id="APA94319.1"/>
    </source>
</evidence>
<dbReference type="RefSeq" id="WP_033088142.1">
    <property type="nucleotide sequence ID" value="NZ_AP017900.1"/>
</dbReference>
<dbReference type="PROSITE" id="PS50011">
    <property type="entry name" value="PROTEIN_KINASE_DOM"/>
    <property type="match status" value="1"/>
</dbReference>
<feature type="transmembrane region" description="Helical" evidence="7">
    <location>
        <begin position="155"/>
        <end position="175"/>
    </location>
</feature>
<feature type="domain" description="Protein kinase" evidence="8">
    <location>
        <begin position="1"/>
        <end position="105"/>
    </location>
</feature>
<gene>
    <name evidence="9" type="ORF">NS506_00232</name>
</gene>
<evidence type="ECO:0000259" key="8">
    <source>
        <dbReference type="PROSITE" id="PS50011"/>
    </source>
</evidence>
<dbReference type="KEGG" id="nsr:NS506_00232"/>
<dbReference type="PANTHER" id="PTHR43289:SF6">
    <property type="entry name" value="SERINE_THREONINE-PROTEIN KINASE NEKL-3"/>
    <property type="match status" value="1"/>
</dbReference>
<dbReference type="InterPro" id="IPR011009">
    <property type="entry name" value="Kinase-like_dom_sf"/>
</dbReference>
<keyword evidence="5 9" id="KW-0418">Kinase</keyword>
<organism evidence="9 10">
    <name type="scientific">Nocardia seriolae</name>
    <dbReference type="NCBI Taxonomy" id="37332"/>
    <lineage>
        <taxon>Bacteria</taxon>
        <taxon>Bacillati</taxon>
        <taxon>Actinomycetota</taxon>
        <taxon>Actinomycetes</taxon>
        <taxon>Mycobacteriales</taxon>
        <taxon>Nocardiaceae</taxon>
        <taxon>Nocardia</taxon>
    </lineage>
</organism>
<dbReference type="OrthoDB" id="9801841at2"/>
<keyword evidence="7" id="KW-0472">Membrane</keyword>
<evidence type="ECO:0000256" key="4">
    <source>
        <dbReference type="ARBA" id="ARBA00022741"/>
    </source>
</evidence>
<evidence type="ECO:0000256" key="2">
    <source>
        <dbReference type="ARBA" id="ARBA00022527"/>
    </source>
</evidence>
<protein>
    <recommendedName>
        <fullName evidence="1">non-specific serine/threonine protein kinase</fullName>
        <ecNumber evidence="1">2.7.11.1</ecNumber>
    </recommendedName>
</protein>
<name>A0A0B8N631_9NOCA</name>
<evidence type="ECO:0000256" key="3">
    <source>
        <dbReference type="ARBA" id="ARBA00022679"/>
    </source>
</evidence>
<keyword evidence="4" id="KW-0547">Nucleotide-binding</keyword>
<dbReference type="EC" id="2.7.11.1" evidence="1"/>
<dbReference type="GeneID" id="93371877"/>
<evidence type="ECO:0000256" key="7">
    <source>
        <dbReference type="SAM" id="Phobius"/>
    </source>
</evidence>